<comment type="caution">
    <text evidence="12">The sequence shown here is derived from an EMBL/GenBank/DDBJ whole genome shotgun (WGS) entry which is preliminary data.</text>
</comment>
<protein>
    <recommendedName>
        <fullName evidence="11">Borealin C-terminal domain-containing protein</fullName>
    </recommendedName>
</protein>
<name>A0A553N8X0_TIGCA</name>
<evidence type="ECO:0000256" key="9">
    <source>
        <dbReference type="ARBA" id="ARBA00023328"/>
    </source>
</evidence>
<feature type="region of interest" description="Disordered" evidence="10">
    <location>
        <begin position="87"/>
        <end position="116"/>
    </location>
</feature>
<keyword evidence="6" id="KW-0498">Mitosis</keyword>
<feature type="domain" description="Borealin C-terminal" evidence="11">
    <location>
        <begin position="175"/>
        <end position="293"/>
    </location>
</feature>
<keyword evidence="13" id="KW-1185">Reference proteome</keyword>
<evidence type="ECO:0000256" key="8">
    <source>
        <dbReference type="ARBA" id="ARBA00023306"/>
    </source>
</evidence>
<sequence>MLNFQTCRIPIGNPIRKMMATNAYMEDFDNQFLAKLDGILASRDAFLKNLKACTHLAILNIPKSQRKKTLAELNFFPDLVAAQVVGGQTGGQTGAQPTLKPAGGRAPTHGPSLDPGQSVAQQIHLAVQAQLKSSQKRGRPAGGQKTPAPARAKGALAPPSTGVRRSTRKRGPPSHLDTETPVMAQRNRAASSLATPMITPKFDVNTPFNKSVFRLALPNEKLVSLSGSPVCASTVKASKSKKPAKDHWPIPLGQGKTIMIPMNQADAEQNYVDLDEDAKNKLMQVRSALDSLIRMKAADD</sequence>
<evidence type="ECO:0000256" key="4">
    <source>
        <dbReference type="ARBA" id="ARBA00022454"/>
    </source>
</evidence>
<dbReference type="GO" id="GO:0032133">
    <property type="term" value="C:chromosome passenger complex"/>
    <property type="evidence" value="ECO:0007669"/>
    <property type="project" value="TreeGrafter"/>
</dbReference>
<dbReference type="EMBL" id="VCGU01000459">
    <property type="protein sequence ID" value="TRY61881.1"/>
    <property type="molecule type" value="Genomic_DNA"/>
</dbReference>
<keyword evidence="9" id="KW-0137">Centromere</keyword>
<reference evidence="12 13" key="1">
    <citation type="journal article" date="2018" name="Nat. Ecol. Evol.">
        <title>Genomic signatures of mitonuclear coevolution across populations of Tigriopus californicus.</title>
        <authorList>
            <person name="Barreto F.S."/>
            <person name="Watson E.T."/>
            <person name="Lima T.G."/>
            <person name="Willett C.S."/>
            <person name="Edmands S."/>
            <person name="Li W."/>
            <person name="Burton R.S."/>
        </authorList>
    </citation>
    <scope>NUCLEOTIDE SEQUENCE [LARGE SCALE GENOMIC DNA]</scope>
    <source>
        <strain evidence="12 13">San Diego</strain>
    </source>
</reference>
<evidence type="ECO:0000313" key="12">
    <source>
        <dbReference type="EMBL" id="TRY61881.1"/>
    </source>
</evidence>
<evidence type="ECO:0000256" key="3">
    <source>
        <dbReference type="ARBA" id="ARBA00009914"/>
    </source>
</evidence>
<dbReference type="InterPro" id="IPR018867">
    <property type="entry name" value="Cell_div_borealin"/>
</dbReference>
<comment type="similarity">
    <text evidence="3">Belongs to the borealin family.</text>
</comment>
<evidence type="ECO:0000313" key="13">
    <source>
        <dbReference type="Proteomes" id="UP000318571"/>
    </source>
</evidence>
<evidence type="ECO:0000256" key="10">
    <source>
        <dbReference type="SAM" id="MobiDB-lite"/>
    </source>
</evidence>
<dbReference type="Pfam" id="PF10512">
    <property type="entry name" value="Borealin"/>
    <property type="match status" value="1"/>
</dbReference>
<dbReference type="GO" id="GO:0051301">
    <property type="term" value="P:cell division"/>
    <property type="evidence" value="ECO:0007669"/>
    <property type="project" value="UniProtKB-KW"/>
</dbReference>
<keyword evidence="7" id="KW-0539">Nucleus</keyword>
<gene>
    <name evidence="12" type="ORF">TCAL_03177</name>
</gene>
<proteinExistence type="inferred from homology"/>
<evidence type="ECO:0000256" key="5">
    <source>
        <dbReference type="ARBA" id="ARBA00022618"/>
    </source>
</evidence>
<evidence type="ECO:0000256" key="2">
    <source>
        <dbReference type="ARBA" id="ARBA00004584"/>
    </source>
</evidence>
<organism evidence="12 13">
    <name type="scientific">Tigriopus californicus</name>
    <name type="common">Marine copepod</name>
    <dbReference type="NCBI Taxonomy" id="6832"/>
    <lineage>
        <taxon>Eukaryota</taxon>
        <taxon>Metazoa</taxon>
        <taxon>Ecdysozoa</taxon>
        <taxon>Arthropoda</taxon>
        <taxon>Crustacea</taxon>
        <taxon>Multicrustacea</taxon>
        <taxon>Hexanauplia</taxon>
        <taxon>Copepoda</taxon>
        <taxon>Harpacticoida</taxon>
        <taxon>Harpacticidae</taxon>
        <taxon>Tigriopus</taxon>
    </lineage>
</organism>
<dbReference type="AlphaFoldDB" id="A0A553N8X0"/>
<dbReference type="GO" id="GO:0051233">
    <property type="term" value="C:spindle midzone"/>
    <property type="evidence" value="ECO:0007669"/>
    <property type="project" value="TreeGrafter"/>
</dbReference>
<dbReference type="PANTHER" id="PTHR16040">
    <property type="entry name" value="AUSTRALIN, ISOFORM A-RELATED"/>
    <property type="match status" value="1"/>
</dbReference>
<accession>A0A553N8X0</accession>
<dbReference type="InterPro" id="IPR046466">
    <property type="entry name" value="Borealin_C"/>
</dbReference>
<dbReference type="Proteomes" id="UP000318571">
    <property type="component" value="Chromosome 8"/>
</dbReference>
<dbReference type="PANTHER" id="PTHR16040:SF7">
    <property type="entry name" value="AUSTRALIN, ISOFORM A-RELATED"/>
    <property type="match status" value="1"/>
</dbReference>
<keyword evidence="5" id="KW-0132">Cell division</keyword>
<evidence type="ECO:0000256" key="7">
    <source>
        <dbReference type="ARBA" id="ARBA00023242"/>
    </source>
</evidence>
<evidence type="ECO:0000256" key="6">
    <source>
        <dbReference type="ARBA" id="ARBA00022776"/>
    </source>
</evidence>
<keyword evidence="4" id="KW-0158">Chromosome</keyword>
<keyword evidence="8" id="KW-0131">Cell cycle</keyword>
<dbReference type="GO" id="GO:0000070">
    <property type="term" value="P:mitotic sister chromatid segregation"/>
    <property type="evidence" value="ECO:0007669"/>
    <property type="project" value="TreeGrafter"/>
</dbReference>
<evidence type="ECO:0000256" key="1">
    <source>
        <dbReference type="ARBA" id="ARBA00004123"/>
    </source>
</evidence>
<feature type="region of interest" description="Disordered" evidence="10">
    <location>
        <begin position="129"/>
        <end position="184"/>
    </location>
</feature>
<dbReference type="GO" id="GO:0000775">
    <property type="term" value="C:chromosome, centromeric region"/>
    <property type="evidence" value="ECO:0007669"/>
    <property type="project" value="UniProtKB-SubCell"/>
</dbReference>
<dbReference type="GO" id="GO:0005634">
    <property type="term" value="C:nucleus"/>
    <property type="evidence" value="ECO:0007669"/>
    <property type="project" value="UniProtKB-SubCell"/>
</dbReference>
<comment type="subcellular location">
    <subcellularLocation>
        <location evidence="2">Chromosome</location>
        <location evidence="2">Centromere</location>
    </subcellularLocation>
    <subcellularLocation>
        <location evidence="1">Nucleus</location>
    </subcellularLocation>
</comment>
<evidence type="ECO:0000259" key="11">
    <source>
        <dbReference type="Pfam" id="PF10512"/>
    </source>
</evidence>